<accession>A0A261R0Q4</accession>
<keyword evidence="3" id="KW-1003">Cell membrane</keyword>
<dbReference type="CDD" id="cd06261">
    <property type="entry name" value="TM_PBP2"/>
    <property type="match status" value="1"/>
</dbReference>
<gene>
    <name evidence="9" type="ORF">CAL26_12950</name>
</gene>
<comment type="similarity">
    <text evidence="7">Belongs to the binding-protein-dependent transport system permease family.</text>
</comment>
<dbReference type="PROSITE" id="PS50928">
    <property type="entry name" value="ABC_TM1"/>
    <property type="match status" value="1"/>
</dbReference>
<dbReference type="OrthoDB" id="9806809at2"/>
<feature type="transmembrane region" description="Helical" evidence="7">
    <location>
        <begin position="265"/>
        <end position="284"/>
    </location>
</feature>
<feature type="transmembrane region" description="Helical" evidence="7">
    <location>
        <begin position="141"/>
        <end position="163"/>
    </location>
</feature>
<name>A0A261R0Q4_9BORD</name>
<evidence type="ECO:0000313" key="9">
    <source>
        <dbReference type="EMBL" id="OZI18618.1"/>
    </source>
</evidence>
<reference evidence="9" key="1">
    <citation type="submission" date="2017-05" db="EMBL/GenBank/DDBJ databases">
        <title>Complete and WGS of Bordetella genogroups.</title>
        <authorList>
            <person name="Spilker T."/>
            <person name="Lipuma J."/>
        </authorList>
    </citation>
    <scope>NUCLEOTIDE SEQUENCE</scope>
    <source>
        <strain evidence="9">AU21707</strain>
    </source>
</reference>
<dbReference type="InterPro" id="IPR035906">
    <property type="entry name" value="MetI-like_sf"/>
</dbReference>
<evidence type="ECO:0000256" key="7">
    <source>
        <dbReference type="RuleBase" id="RU363032"/>
    </source>
</evidence>
<dbReference type="SUPFAM" id="SSF161098">
    <property type="entry name" value="MetI-like"/>
    <property type="match status" value="1"/>
</dbReference>
<dbReference type="PANTHER" id="PTHR30151:SF0">
    <property type="entry name" value="ABC TRANSPORTER PERMEASE PROTEIN MJ0413-RELATED"/>
    <property type="match status" value="1"/>
</dbReference>
<keyword evidence="6 7" id="KW-0472">Membrane</keyword>
<dbReference type="Pfam" id="PF00528">
    <property type="entry name" value="BPD_transp_1"/>
    <property type="match status" value="1"/>
</dbReference>
<sequence>MSDGINGSTDSTAVRGVAAGKGLGASATDIGASTISLSRTQASDRPWRRLGWLFAQRAALAIVFLLLWTMAASHVPAFVLPGPEKVLQALVNLAQSATFTHDVLTTLTRIVIGFALATVVGTPLGLALGSSRVLATFFDPLLAVMNTVSSAIWAVFAIIWFGISNATTIFVVFMTAMPLILTNVWQGSQNVDKLHVDLARSFRMSRAQILRKIYLPTILPYFFSGARLAFGFGWRVSLVAETLGSSDGIGYRLRQAADLVQTDQVFAWTLLLVVLMLIFEGGLLKPLERRLFRWKPL</sequence>
<keyword evidence="10" id="KW-1185">Reference proteome</keyword>
<keyword evidence="5 7" id="KW-1133">Transmembrane helix</keyword>
<comment type="subcellular location">
    <subcellularLocation>
        <location evidence="1 7">Cell membrane</location>
        <topology evidence="1 7">Multi-pass membrane protein</topology>
    </subcellularLocation>
</comment>
<feature type="transmembrane region" description="Helical" evidence="7">
    <location>
        <begin position="169"/>
        <end position="185"/>
    </location>
</feature>
<dbReference type="Gene3D" id="1.10.3720.10">
    <property type="entry name" value="MetI-like"/>
    <property type="match status" value="1"/>
</dbReference>
<keyword evidence="4 7" id="KW-0812">Transmembrane</keyword>
<comment type="caution">
    <text evidence="9">The sequence shown here is derived from an EMBL/GenBank/DDBJ whole genome shotgun (WGS) entry which is preliminary data.</text>
</comment>
<evidence type="ECO:0000313" key="10">
    <source>
        <dbReference type="Proteomes" id="UP000216857"/>
    </source>
</evidence>
<protein>
    <submittedName>
        <fullName evidence="9">Nitrate ABC transporter permease</fullName>
    </submittedName>
</protein>
<dbReference type="PANTHER" id="PTHR30151">
    <property type="entry name" value="ALKANE SULFONATE ABC TRANSPORTER-RELATED, MEMBRANE SUBUNIT"/>
    <property type="match status" value="1"/>
</dbReference>
<dbReference type="EMBL" id="NEVJ01000003">
    <property type="protein sequence ID" value="OZI18618.1"/>
    <property type="molecule type" value="Genomic_DNA"/>
</dbReference>
<feature type="domain" description="ABC transmembrane type-1" evidence="8">
    <location>
        <begin position="103"/>
        <end position="283"/>
    </location>
</feature>
<feature type="transmembrane region" description="Helical" evidence="7">
    <location>
        <begin position="213"/>
        <end position="234"/>
    </location>
</feature>
<evidence type="ECO:0000256" key="2">
    <source>
        <dbReference type="ARBA" id="ARBA00022448"/>
    </source>
</evidence>
<feature type="transmembrane region" description="Helical" evidence="7">
    <location>
        <begin position="58"/>
        <end position="80"/>
    </location>
</feature>
<dbReference type="GO" id="GO:0055085">
    <property type="term" value="P:transmembrane transport"/>
    <property type="evidence" value="ECO:0007669"/>
    <property type="project" value="InterPro"/>
</dbReference>
<evidence type="ECO:0000256" key="3">
    <source>
        <dbReference type="ARBA" id="ARBA00022475"/>
    </source>
</evidence>
<evidence type="ECO:0000259" key="8">
    <source>
        <dbReference type="PROSITE" id="PS50928"/>
    </source>
</evidence>
<dbReference type="RefSeq" id="WP_094847301.1">
    <property type="nucleotide sequence ID" value="NZ_NEVJ01000003.1"/>
</dbReference>
<organism evidence="9 10">
    <name type="scientific">Bordetella genomosp. 9</name>
    <dbReference type="NCBI Taxonomy" id="1416803"/>
    <lineage>
        <taxon>Bacteria</taxon>
        <taxon>Pseudomonadati</taxon>
        <taxon>Pseudomonadota</taxon>
        <taxon>Betaproteobacteria</taxon>
        <taxon>Burkholderiales</taxon>
        <taxon>Alcaligenaceae</taxon>
        <taxon>Bordetella</taxon>
    </lineage>
</organism>
<evidence type="ECO:0000256" key="4">
    <source>
        <dbReference type="ARBA" id="ARBA00022692"/>
    </source>
</evidence>
<dbReference type="GO" id="GO:0005886">
    <property type="term" value="C:plasma membrane"/>
    <property type="evidence" value="ECO:0007669"/>
    <property type="project" value="UniProtKB-SubCell"/>
</dbReference>
<dbReference type="AlphaFoldDB" id="A0A261R0Q4"/>
<evidence type="ECO:0000256" key="1">
    <source>
        <dbReference type="ARBA" id="ARBA00004651"/>
    </source>
</evidence>
<dbReference type="Proteomes" id="UP000216857">
    <property type="component" value="Unassembled WGS sequence"/>
</dbReference>
<evidence type="ECO:0000256" key="5">
    <source>
        <dbReference type="ARBA" id="ARBA00022989"/>
    </source>
</evidence>
<feature type="transmembrane region" description="Helical" evidence="7">
    <location>
        <begin position="110"/>
        <end position="129"/>
    </location>
</feature>
<evidence type="ECO:0000256" key="6">
    <source>
        <dbReference type="ARBA" id="ARBA00023136"/>
    </source>
</evidence>
<proteinExistence type="inferred from homology"/>
<dbReference type="InterPro" id="IPR000515">
    <property type="entry name" value="MetI-like"/>
</dbReference>
<keyword evidence="2 7" id="KW-0813">Transport</keyword>